<sequence>MSPNEANGGGWLMDYGLLDDFPAADYIWSPQFLHDPAASSAILGLEVEVAQDKEGAPLEKRARVESSAAPRTKACREKLRRDRLNDRFRELCCVLDPGKPPPKADKLAVLRDATRLLIQLRVGAKKLKESNEALQDAIKNLKAEKSELRDEKTRLRCEKEQMEQVLRGISFTPPFTGQSAAPAAALPATNDKTFAYMPICMWQWVPPAALDTSQDHVLRPPVA</sequence>
<dbReference type="Gene3D" id="4.10.280.10">
    <property type="entry name" value="Helix-loop-helix DNA-binding domain"/>
    <property type="match status" value="1"/>
</dbReference>
<dbReference type="InterPro" id="IPR011598">
    <property type="entry name" value="bHLH_dom"/>
</dbReference>
<keyword evidence="7" id="KW-1185">Reference proteome</keyword>
<protein>
    <recommendedName>
        <fullName evidence="5">BHLH domain-containing protein</fullName>
    </recommendedName>
</protein>
<feature type="domain" description="BHLH" evidence="5">
    <location>
        <begin position="68"/>
        <end position="120"/>
    </location>
</feature>
<accession>A0AAV8PBA5</accession>
<dbReference type="Pfam" id="PF00010">
    <property type="entry name" value="HLH"/>
    <property type="match status" value="1"/>
</dbReference>
<name>A0AAV8PBA5_ENSVE</name>
<dbReference type="PROSITE" id="PS50888">
    <property type="entry name" value="BHLH"/>
    <property type="match status" value="1"/>
</dbReference>
<evidence type="ECO:0000256" key="1">
    <source>
        <dbReference type="ARBA" id="ARBA00005510"/>
    </source>
</evidence>
<dbReference type="SMART" id="SM00353">
    <property type="entry name" value="HLH"/>
    <property type="match status" value="1"/>
</dbReference>
<dbReference type="InterPro" id="IPR036638">
    <property type="entry name" value="HLH_DNA-bd_sf"/>
</dbReference>
<dbReference type="SUPFAM" id="SSF47459">
    <property type="entry name" value="HLH, helix-loop-helix DNA-binding domain"/>
    <property type="match status" value="1"/>
</dbReference>
<proteinExistence type="inferred from homology"/>
<evidence type="ECO:0000313" key="7">
    <source>
        <dbReference type="Proteomes" id="UP001222027"/>
    </source>
</evidence>
<comment type="similarity">
    <text evidence="1">Belongs to the bHLH protein family.</text>
</comment>
<dbReference type="PANTHER" id="PTHR46133:SF8">
    <property type="entry name" value="TRANSCRIPTION FACTOR ILR3-LIKE"/>
    <property type="match status" value="1"/>
</dbReference>
<dbReference type="CDD" id="cd11446">
    <property type="entry name" value="bHLH_AtILR3_like"/>
    <property type="match status" value="1"/>
</dbReference>
<dbReference type="GO" id="GO:0006879">
    <property type="term" value="P:intracellular iron ion homeostasis"/>
    <property type="evidence" value="ECO:0007669"/>
    <property type="project" value="InterPro"/>
</dbReference>
<dbReference type="PANTHER" id="PTHR46133">
    <property type="entry name" value="BHLH TRANSCRIPTION FACTOR"/>
    <property type="match status" value="1"/>
</dbReference>
<feature type="coiled-coil region" evidence="4">
    <location>
        <begin position="124"/>
        <end position="165"/>
    </location>
</feature>
<evidence type="ECO:0000313" key="6">
    <source>
        <dbReference type="EMBL" id="KAJ8477905.1"/>
    </source>
</evidence>
<dbReference type="GO" id="GO:0046983">
    <property type="term" value="F:protein dimerization activity"/>
    <property type="evidence" value="ECO:0007669"/>
    <property type="project" value="InterPro"/>
</dbReference>
<evidence type="ECO:0000259" key="5">
    <source>
        <dbReference type="PROSITE" id="PS50888"/>
    </source>
</evidence>
<dbReference type="Proteomes" id="UP001222027">
    <property type="component" value="Unassembled WGS sequence"/>
</dbReference>
<keyword evidence="4" id="KW-0175">Coiled coil</keyword>
<comment type="caution">
    <text evidence="6">The sequence shown here is derived from an EMBL/GenBank/DDBJ whole genome shotgun (WGS) entry which is preliminary data.</text>
</comment>
<evidence type="ECO:0000256" key="3">
    <source>
        <dbReference type="ARBA" id="ARBA00023163"/>
    </source>
</evidence>
<evidence type="ECO:0000256" key="4">
    <source>
        <dbReference type="SAM" id="Coils"/>
    </source>
</evidence>
<organism evidence="6 7">
    <name type="scientific">Ensete ventricosum</name>
    <name type="common">Abyssinian banana</name>
    <name type="synonym">Musa ensete</name>
    <dbReference type="NCBI Taxonomy" id="4639"/>
    <lineage>
        <taxon>Eukaryota</taxon>
        <taxon>Viridiplantae</taxon>
        <taxon>Streptophyta</taxon>
        <taxon>Embryophyta</taxon>
        <taxon>Tracheophyta</taxon>
        <taxon>Spermatophyta</taxon>
        <taxon>Magnoliopsida</taxon>
        <taxon>Liliopsida</taxon>
        <taxon>Zingiberales</taxon>
        <taxon>Musaceae</taxon>
        <taxon>Ensete</taxon>
    </lineage>
</organism>
<keyword evidence="3" id="KW-0804">Transcription</keyword>
<dbReference type="EMBL" id="JAQQAF010000006">
    <property type="protein sequence ID" value="KAJ8477905.1"/>
    <property type="molecule type" value="Genomic_DNA"/>
</dbReference>
<gene>
    <name evidence="6" type="ORF">OPV22_021632</name>
</gene>
<dbReference type="GO" id="GO:0003700">
    <property type="term" value="F:DNA-binding transcription factor activity"/>
    <property type="evidence" value="ECO:0007669"/>
    <property type="project" value="InterPro"/>
</dbReference>
<keyword evidence="2" id="KW-0805">Transcription regulation</keyword>
<reference evidence="6 7" key="1">
    <citation type="submission" date="2022-12" db="EMBL/GenBank/DDBJ databases">
        <title>Chromosome-scale assembly of the Ensete ventricosum genome.</title>
        <authorList>
            <person name="Dussert Y."/>
            <person name="Stocks J."/>
            <person name="Wendawek A."/>
            <person name="Woldeyes F."/>
            <person name="Nichols R.A."/>
            <person name="Borrell J.S."/>
        </authorList>
    </citation>
    <scope>NUCLEOTIDE SEQUENCE [LARGE SCALE GENOMIC DNA]</scope>
    <source>
        <strain evidence="7">cv. Maze</strain>
        <tissue evidence="6">Seeds</tissue>
    </source>
</reference>
<dbReference type="InterPro" id="IPR044818">
    <property type="entry name" value="ILR3-like"/>
</dbReference>
<dbReference type="AlphaFoldDB" id="A0AAV8PBA5"/>
<evidence type="ECO:0000256" key="2">
    <source>
        <dbReference type="ARBA" id="ARBA00023015"/>
    </source>
</evidence>